<dbReference type="AlphaFoldDB" id="A0A0E9SU02"/>
<name>A0A0E9SU02_ANGAN</name>
<evidence type="ECO:0000313" key="1">
    <source>
        <dbReference type="EMBL" id="JAH44145.1"/>
    </source>
</evidence>
<accession>A0A0E9SU02</accession>
<organism evidence="1">
    <name type="scientific">Anguilla anguilla</name>
    <name type="common">European freshwater eel</name>
    <name type="synonym">Muraena anguilla</name>
    <dbReference type="NCBI Taxonomy" id="7936"/>
    <lineage>
        <taxon>Eukaryota</taxon>
        <taxon>Metazoa</taxon>
        <taxon>Chordata</taxon>
        <taxon>Craniata</taxon>
        <taxon>Vertebrata</taxon>
        <taxon>Euteleostomi</taxon>
        <taxon>Actinopterygii</taxon>
        <taxon>Neopterygii</taxon>
        <taxon>Teleostei</taxon>
        <taxon>Anguilliformes</taxon>
        <taxon>Anguillidae</taxon>
        <taxon>Anguilla</taxon>
    </lineage>
</organism>
<proteinExistence type="predicted"/>
<sequence>MASTSGFTYCRSLCDLYDLHHFKAIPVKA</sequence>
<reference evidence="1" key="1">
    <citation type="submission" date="2014-11" db="EMBL/GenBank/DDBJ databases">
        <authorList>
            <person name="Amaro Gonzalez C."/>
        </authorList>
    </citation>
    <scope>NUCLEOTIDE SEQUENCE</scope>
</reference>
<protein>
    <submittedName>
        <fullName evidence="1">Uncharacterized protein</fullName>
    </submittedName>
</protein>
<dbReference type="EMBL" id="GBXM01064432">
    <property type="protein sequence ID" value="JAH44145.1"/>
    <property type="molecule type" value="Transcribed_RNA"/>
</dbReference>
<reference evidence="1" key="2">
    <citation type="journal article" date="2015" name="Fish Shellfish Immunol.">
        <title>Early steps in the European eel (Anguilla anguilla)-Vibrio vulnificus interaction in the gills: Role of the RtxA13 toxin.</title>
        <authorList>
            <person name="Callol A."/>
            <person name="Pajuelo D."/>
            <person name="Ebbesson L."/>
            <person name="Teles M."/>
            <person name="MacKenzie S."/>
            <person name="Amaro C."/>
        </authorList>
    </citation>
    <scope>NUCLEOTIDE SEQUENCE</scope>
</reference>